<dbReference type="Pfam" id="PF00089">
    <property type="entry name" value="Trypsin"/>
    <property type="match status" value="1"/>
</dbReference>
<dbReference type="InterPro" id="IPR043504">
    <property type="entry name" value="Peptidase_S1_PA_chymotrypsin"/>
</dbReference>
<dbReference type="EC" id="3.4.21.-" evidence="3"/>
<evidence type="ECO:0000259" key="2">
    <source>
        <dbReference type="Pfam" id="PF00089"/>
    </source>
</evidence>
<evidence type="ECO:0000313" key="3">
    <source>
        <dbReference type="EMBL" id="MDT0407260.1"/>
    </source>
</evidence>
<keyword evidence="3" id="KW-0378">Hydrolase</keyword>
<comment type="caution">
    <text evidence="3">The sequence shown here is derived from an EMBL/GenBank/DDBJ whole genome shotgun (WGS) entry which is preliminary data.</text>
</comment>
<dbReference type="EMBL" id="JAVRFB010000511">
    <property type="protein sequence ID" value="MDT0407260.1"/>
    <property type="molecule type" value="Genomic_DNA"/>
</dbReference>
<dbReference type="RefSeq" id="WP_311711880.1">
    <property type="nucleotide sequence ID" value="NZ_JAVRFB010000511.1"/>
</dbReference>
<gene>
    <name evidence="3" type="ORF">RM528_36080</name>
</gene>
<feature type="non-terminal residue" evidence="3">
    <location>
        <position position="96"/>
    </location>
</feature>
<feature type="domain" description="Peptidase S1" evidence="2">
    <location>
        <begin position="49"/>
        <end position="87"/>
    </location>
</feature>
<reference evidence="4" key="1">
    <citation type="submission" date="2023-07" db="EMBL/GenBank/DDBJ databases">
        <title>30 novel species of actinomycetes from the DSMZ collection.</title>
        <authorList>
            <person name="Nouioui I."/>
        </authorList>
    </citation>
    <scope>NUCLEOTIDE SEQUENCE [LARGE SCALE GENOMIC DNA]</scope>
    <source>
        <strain evidence="4">DSM 41635</strain>
    </source>
</reference>
<name>A0ABU2QSD1_9ACTN</name>
<dbReference type="Gene3D" id="2.40.10.10">
    <property type="entry name" value="Trypsin-like serine proteases"/>
    <property type="match status" value="1"/>
</dbReference>
<feature type="signal peptide" evidence="1">
    <location>
        <begin position="1"/>
        <end position="27"/>
    </location>
</feature>
<dbReference type="InterPro" id="IPR009003">
    <property type="entry name" value="Peptidase_S1_PA"/>
</dbReference>
<dbReference type="Proteomes" id="UP001180503">
    <property type="component" value="Unassembled WGS sequence"/>
</dbReference>
<dbReference type="SUPFAM" id="SSF50494">
    <property type="entry name" value="Trypsin-like serine proteases"/>
    <property type="match status" value="1"/>
</dbReference>
<sequence length="96" mass="9763">MRIARLVPAVLATAATVLALLTPTAAAAPAPPLTDAPPPTTQIIGGGYAQNAPWAARLFSNGRETCSATIIAPTWILTARHCVTGGGLSFRIGSLD</sequence>
<proteinExistence type="predicted"/>
<dbReference type="InterPro" id="IPR001254">
    <property type="entry name" value="Trypsin_dom"/>
</dbReference>
<protein>
    <submittedName>
        <fullName evidence="3">Trypsin-like serine protease</fullName>
        <ecNumber evidence="3">3.4.21.-</ecNumber>
    </submittedName>
</protein>
<accession>A0ABU2QSD1</accession>
<dbReference type="GO" id="GO:0016787">
    <property type="term" value="F:hydrolase activity"/>
    <property type="evidence" value="ECO:0007669"/>
    <property type="project" value="UniProtKB-KW"/>
</dbReference>
<feature type="chain" id="PRO_5047061090" evidence="1">
    <location>
        <begin position="28"/>
        <end position="96"/>
    </location>
</feature>
<evidence type="ECO:0000313" key="4">
    <source>
        <dbReference type="Proteomes" id="UP001180503"/>
    </source>
</evidence>
<keyword evidence="1" id="KW-0732">Signal</keyword>
<evidence type="ECO:0000256" key="1">
    <source>
        <dbReference type="SAM" id="SignalP"/>
    </source>
</evidence>
<organism evidence="3 4">
    <name type="scientific">Streptomyces edwardsiae</name>
    <dbReference type="NCBI Taxonomy" id="3075527"/>
    <lineage>
        <taxon>Bacteria</taxon>
        <taxon>Bacillati</taxon>
        <taxon>Actinomycetota</taxon>
        <taxon>Actinomycetes</taxon>
        <taxon>Kitasatosporales</taxon>
        <taxon>Streptomycetaceae</taxon>
        <taxon>Streptomyces</taxon>
    </lineage>
</organism>